<reference evidence="3 4" key="1">
    <citation type="submission" date="2017-02" db="EMBL/GenBank/DDBJ databases">
        <authorList>
            <person name="Peterson S.W."/>
        </authorList>
    </citation>
    <scope>NUCLEOTIDE SEQUENCE [LARGE SCALE GENOMIC DNA]</scope>
    <source>
        <strain evidence="3 4">ATCC BAA-1030</strain>
    </source>
</reference>
<feature type="domain" description="Tail spike" evidence="2">
    <location>
        <begin position="143"/>
        <end position="370"/>
    </location>
</feature>
<protein>
    <submittedName>
        <fullName evidence="3">Prophage endopeptidase tail</fullName>
    </submittedName>
</protein>
<keyword evidence="4" id="KW-1185">Reference proteome</keyword>
<dbReference type="STRING" id="263852.SAMN02745116_01786"/>
<dbReference type="Pfam" id="PF06605">
    <property type="entry name" value="Prophage_tail"/>
    <property type="match status" value="1"/>
</dbReference>
<evidence type="ECO:0000256" key="1">
    <source>
        <dbReference type="SAM" id="MobiDB-lite"/>
    </source>
</evidence>
<dbReference type="NCBIfam" id="TIGR01665">
    <property type="entry name" value="put_anti_recept"/>
    <property type="match status" value="1"/>
</dbReference>
<feature type="region of interest" description="Disordered" evidence="1">
    <location>
        <begin position="563"/>
        <end position="592"/>
    </location>
</feature>
<gene>
    <name evidence="3" type="ORF">SAMN02745116_01786</name>
</gene>
<sequence length="1221" mass="136069">MNETPIIFIHDNKWNRIGLLDNQAKNAMHYYNDTFTRSLLEGASAFEFTVPKTHDDVNLLNEQSYISFRYDEQDFLMKIMRTEEDEFHKNVIAYNLNLELINESVYKYSADKAYKIVDYLRDLGGKPLEYTAVEIGLNEVSDKSIKCEWEGTDSKLARVLSILNKFDAEGEFITKLDRQGKLEKIVLNIYKKNDGENTQGVGEDRRDITLTYGKNVRTIKRTVSIEKLFTAIRVRGKDGTNIKGIAREWKDKEGRVEFFTTQTSDTISAPLARERFWASQTSDGYILEEWEYDSDNKETLTAQGYGRLKKNCEPAVEYEVDGFYNVGIGDTILIHDEGYTPTLALKARVSKQEVSFTEPSRNRTTFSNFKALENKMSTDLLSRMNQLIDEITPYRFEIVTSNGVSFKNDEGTTELQAIVFKGQDVVPLVMEEIEWFKTLPDGTEISLITTGNTCPISAHEVSGRSKYRYEATYKGVVIGGAEVTLTNVKDGDDGVKISSIEQKYQVTSSESKPTQLWENSVWQTSPIMPSATNRYLWKITRTTYANPSGVIDLVELVSVRGETGAKGDTGEKGNTGATGPKGETGTQGPIGRPAVTANLTNENVTLPANVEGGITSYENSGVSISVAEGTLIYTPTNNATLSNGQFKVSVSASNLNEGSKTVDTANKCITYGNISNFIASETIGKLIFTIDFKSSWGETGTLTKIQTFSKAKAGVAGVNSYTWIRYSANANGSSMTQQPNVDTKYIGVYAGTSASAPTAATSYTWSNYKGNPTGVTVNTNGVEPSEKYVGMLVQYLPENNAPTSTTWSGSSKIEGTSIYRYTGTKWELWYFYASNIQADLLLANRFTSNNANTSISISADDGLQATKTDGTKVIDFDPNTGELNLQANSITFNMAGDNTTLEDKLKEIAGAISTESNDREQSIQERWAEMQNLINSINIQLGNTAMTIDALTTKFIFSRSGLLIQNDSGYAILISGDKIQFGKPTENLYVQGILENDESIPLRLYAGKSSNPIEHLEGIKSERYWKFDFNDVLSTTATEIIQNPIKYYTLEEGRTYVFSCLLQTNDVVDVTKKPRVRFFASGETAISKDLSITHVQGQYYILWATFKTGEEMFTAGKIVRNSLQIIRGFLGYTSGKYMQFSSWKVEKGSIPTPQAWYSAAFKELFWEKIGRESEYDMNVTAEISGDVFHIPNGQIMENLQVANHIFTKENDGHTVVYYVDD</sequence>
<evidence type="ECO:0000313" key="3">
    <source>
        <dbReference type="EMBL" id="SJZ89984.1"/>
    </source>
</evidence>
<dbReference type="AlphaFoldDB" id="A0A1T4PEK7"/>
<evidence type="ECO:0000259" key="2">
    <source>
        <dbReference type="Pfam" id="PF06605"/>
    </source>
</evidence>
<accession>A0A1T4PEK7</accession>
<dbReference type="InterPro" id="IPR010572">
    <property type="entry name" value="Tail_dom"/>
</dbReference>
<proteinExistence type="predicted"/>
<dbReference type="InterPro" id="IPR007119">
    <property type="entry name" value="Phage_tail_spike_N"/>
</dbReference>
<dbReference type="Proteomes" id="UP000190328">
    <property type="component" value="Unassembled WGS sequence"/>
</dbReference>
<dbReference type="EMBL" id="FUXI01000020">
    <property type="protein sequence ID" value="SJZ89984.1"/>
    <property type="molecule type" value="Genomic_DNA"/>
</dbReference>
<name>A0A1T4PEK7_9ENTE</name>
<organism evidence="3 4">
    <name type="scientific">Pilibacter termitis</name>
    <dbReference type="NCBI Taxonomy" id="263852"/>
    <lineage>
        <taxon>Bacteria</taxon>
        <taxon>Bacillati</taxon>
        <taxon>Bacillota</taxon>
        <taxon>Bacilli</taxon>
        <taxon>Lactobacillales</taxon>
        <taxon>Enterococcaceae</taxon>
        <taxon>Pilibacter</taxon>
    </lineage>
</organism>
<dbReference type="OrthoDB" id="2237640at2"/>
<evidence type="ECO:0000313" key="4">
    <source>
        <dbReference type="Proteomes" id="UP000190328"/>
    </source>
</evidence>
<dbReference type="RefSeq" id="WP_159443279.1">
    <property type="nucleotide sequence ID" value="NZ_FUXI01000020.1"/>
</dbReference>